<proteinExistence type="predicted"/>
<reference evidence="1" key="2">
    <citation type="submission" date="2015-03" db="UniProtKB">
        <authorList>
            <consortium name="EnsemblPlants"/>
        </authorList>
    </citation>
    <scope>IDENTIFICATION</scope>
</reference>
<reference evidence="1" key="1">
    <citation type="journal article" date="2009" name="Rice">
        <title>De Novo Next Generation Sequencing of Plant Genomes.</title>
        <authorList>
            <person name="Rounsley S."/>
            <person name="Marri P.R."/>
            <person name="Yu Y."/>
            <person name="He R."/>
            <person name="Sisneros N."/>
            <person name="Goicoechea J.L."/>
            <person name="Lee S.J."/>
            <person name="Angelova A."/>
            <person name="Kudrna D."/>
            <person name="Luo M."/>
            <person name="Affourtit J."/>
            <person name="Desany B."/>
            <person name="Knight J."/>
            <person name="Niazi F."/>
            <person name="Egholm M."/>
            <person name="Wing R.A."/>
        </authorList>
    </citation>
    <scope>NUCLEOTIDE SEQUENCE [LARGE SCALE GENOMIC DNA]</scope>
    <source>
        <strain evidence="1">cv. IRGC 105608</strain>
    </source>
</reference>
<dbReference type="HOGENOM" id="CLU_204831_0_0_1"/>
<evidence type="ECO:0000313" key="2">
    <source>
        <dbReference type="Proteomes" id="UP000026960"/>
    </source>
</evidence>
<accession>A0A0D3GDW2</accession>
<protein>
    <submittedName>
        <fullName evidence="1">Uncharacterized protein</fullName>
    </submittedName>
</protein>
<sequence length="68" mass="7897">MEEAKQGEKDQHQPLLRQHALRFGENSYLMAAPFATMQEHNNSRSTYVESGHEAVVAFYRKLDRLSFV</sequence>
<evidence type="ECO:0000313" key="1">
    <source>
        <dbReference type="EnsemblPlants" id="OBART06G06400.1"/>
    </source>
</evidence>
<organism evidence="1">
    <name type="scientific">Oryza barthii</name>
    <dbReference type="NCBI Taxonomy" id="65489"/>
    <lineage>
        <taxon>Eukaryota</taxon>
        <taxon>Viridiplantae</taxon>
        <taxon>Streptophyta</taxon>
        <taxon>Embryophyta</taxon>
        <taxon>Tracheophyta</taxon>
        <taxon>Spermatophyta</taxon>
        <taxon>Magnoliopsida</taxon>
        <taxon>Liliopsida</taxon>
        <taxon>Poales</taxon>
        <taxon>Poaceae</taxon>
        <taxon>BOP clade</taxon>
        <taxon>Oryzoideae</taxon>
        <taxon>Oryzeae</taxon>
        <taxon>Oryzinae</taxon>
        <taxon>Oryza</taxon>
    </lineage>
</organism>
<dbReference type="PaxDb" id="65489-OBART06G06400.1"/>
<dbReference type="Proteomes" id="UP000026960">
    <property type="component" value="Chromosome 6"/>
</dbReference>
<dbReference type="EnsemblPlants" id="OBART06G06400.1">
    <property type="protein sequence ID" value="OBART06G06400.1"/>
    <property type="gene ID" value="OBART06G06400"/>
</dbReference>
<name>A0A0D3GDW2_9ORYZ</name>
<keyword evidence="2" id="KW-1185">Reference proteome</keyword>
<dbReference type="AlphaFoldDB" id="A0A0D3GDW2"/>
<dbReference type="Gramene" id="OBART06G06400.1">
    <property type="protein sequence ID" value="OBART06G06400.1"/>
    <property type="gene ID" value="OBART06G06400"/>
</dbReference>